<proteinExistence type="predicted"/>
<reference evidence="2" key="1">
    <citation type="submission" date="2017-05" db="EMBL/GenBank/DDBJ databases">
        <title>Complete and WGS of Bordetella genogroups.</title>
        <authorList>
            <person name="Spilker T."/>
            <person name="Lipuma J."/>
        </authorList>
    </citation>
    <scope>NUCLEOTIDE SEQUENCE [LARGE SCALE GENOMIC DNA]</scope>
    <source>
        <strain evidence="2">AU16122</strain>
    </source>
</reference>
<sequence>MDLYAPTISPLNTSKQLQTASDVTSTPEVADGGASDTTVMYWGCWEPPATNPQATPFQAVRIQQDQICNGEAWCWYSVTDKIGNTSYSDVAKPQIINTGQYLDKPEVTPANTEDRSAGMRVVTSLKNNFNTDLSLRDSDIVTAVWWIYDTGSTNGRRYASPRTLAHPLTSGVFTFQSLTPAPAESQYAIVSFEVERLQHSSTTAPDGYQKFSSDVARIDGSNWYTPTPGKLPAPRFDVTNNVIDLDRISGDISASIPKTDLITAASQVTLIGLRFDQGGNLVPGSDWSQSATVPFTPYPYNVPRAKVAVVPNGGDYLISYSVDNVFSPTSAAEVQQTTPPSPTVKLGSLWGWGDAEYGTLG</sequence>
<keyword evidence="2" id="KW-1185">Reference proteome</keyword>
<dbReference type="AlphaFoldDB" id="A0A261SI47"/>
<protein>
    <submittedName>
        <fullName evidence="1">Uncharacterized protein</fullName>
    </submittedName>
</protein>
<evidence type="ECO:0000313" key="2">
    <source>
        <dbReference type="Proteomes" id="UP000216020"/>
    </source>
</evidence>
<dbReference type="OrthoDB" id="8676851at2"/>
<dbReference type="RefSeq" id="WP_094851162.1">
    <property type="nucleotide sequence ID" value="NZ_NEVM01000001.1"/>
</dbReference>
<dbReference type="EMBL" id="NEVM01000001">
    <property type="protein sequence ID" value="OZI37056.1"/>
    <property type="molecule type" value="Genomic_DNA"/>
</dbReference>
<gene>
    <name evidence="1" type="ORF">CAL29_01050</name>
</gene>
<organism evidence="1 2">
    <name type="scientific">Bordetella genomosp. 10</name>
    <dbReference type="NCBI Taxonomy" id="1416804"/>
    <lineage>
        <taxon>Bacteria</taxon>
        <taxon>Pseudomonadati</taxon>
        <taxon>Pseudomonadota</taxon>
        <taxon>Betaproteobacteria</taxon>
        <taxon>Burkholderiales</taxon>
        <taxon>Alcaligenaceae</taxon>
        <taxon>Bordetella</taxon>
    </lineage>
</organism>
<accession>A0A261SI47</accession>
<name>A0A261SI47_9BORD</name>
<comment type="caution">
    <text evidence="1">The sequence shown here is derived from an EMBL/GenBank/DDBJ whole genome shotgun (WGS) entry which is preliminary data.</text>
</comment>
<evidence type="ECO:0000313" key="1">
    <source>
        <dbReference type="EMBL" id="OZI37056.1"/>
    </source>
</evidence>
<dbReference type="Proteomes" id="UP000216020">
    <property type="component" value="Unassembled WGS sequence"/>
</dbReference>